<evidence type="ECO:0000313" key="1">
    <source>
        <dbReference type="EMBL" id="SHE79357.1"/>
    </source>
</evidence>
<accession>A0A1M4WDU3</accession>
<dbReference type="RefSeq" id="WP_072791194.1">
    <property type="nucleotide sequence ID" value="NZ_FQUL01000024.1"/>
</dbReference>
<organism evidence="1 2">
    <name type="scientific">Ferrithrix thermotolerans DSM 19514</name>
    <dbReference type="NCBI Taxonomy" id="1121881"/>
    <lineage>
        <taxon>Bacteria</taxon>
        <taxon>Bacillati</taxon>
        <taxon>Actinomycetota</taxon>
        <taxon>Acidimicrobiia</taxon>
        <taxon>Acidimicrobiales</taxon>
        <taxon>Acidimicrobiaceae</taxon>
        <taxon>Ferrithrix</taxon>
    </lineage>
</organism>
<keyword evidence="2" id="KW-1185">Reference proteome</keyword>
<evidence type="ECO:0000313" key="2">
    <source>
        <dbReference type="Proteomes" id="UP000184295"/>
    </source>
</evidence>
<reference evidence="2" key="1">
    <citation type="submission" date="2016-11" db="EMBL/GenBank/DDBJ databases">
        <authorList>
            <person name="Varghese N."/>
            <person name="Submissions S."/>
        </authorList>
    </citation>
    <scope>NUCLEOTIDE SEQUENCE [LARGE SCALE GENOMIC DNA]</scope>
    <source>
        <strain evidence="2">DSM 19514</strain>
    </source>
</reference>
<dbReference type="SUPFAM" id="SSF52980">
    <property type="entry name" value="Restriction endonuclease-like"/>
    <property type="match status" value="1"/>
</dbReference>
<dbReference type="AlphaFoldDB" id="A0A1M4WDU3"/>
<proteinExistence type="predicted"/>
<dbReference type="STRING" id="1121881.SAMN02745225_01645"/>
<gene>
    <name evidence="1" type="ORF">SAMN02745225_01645</name>
</gene>
<evidence type="ECO:0008006" key="3">
    <source>
        <dbReference type="Google" id="ProtNLM"/>
    </source>
</evidence>
<dbReference type="EMBL" id="FQUL01000024">
    <property type="protein sequence ID" value="SHE79357.1"/>
    <property type="molecule type" value="Genomic_DNA"/>
</dbReference>
<dbReference type="Proteomes" id="UP000184295">
    <property type="component" value="Unassembled WGS sequence"/>
</dbReference>
<sequence>MTAASSKRVSASVLQPLKEALSLAFWYKKDLRAYLNVVLPDVGLVGHLDWTDYKRNIVARLVDTMAANQGKYLDELLTLILATADITDPSHLKRIEDGDRKYKEAVEALSTLRNLVAPYRALRTESEEAARRQREEEARAAVQREIGIKLAELRDLLYELTRNEDHQARGYALEKLLNELFALFDIDAKASFRIVGEQIDGAFTFEGTEYLFEAKWRKDRAEVADLDSFAGKVGRKLENTLGLFLSVNGFQESVLSTYSQNRPRLFLMDGGDLSAVLEDRIGLPELLTQKRQHASRTGEVFISAYTILGA</sequence>
<dbReference type="InterPro" id="IPR011335">
    <property type="entry name" value="Restrct_endonuc-II-like"/>
</dbReference>
<protein>
    <recommendedName>
        <fullName evidence="3">Restriction endonuclease</fullName>
    </recommendedName>
</protein>
<name>A0A1M4WDU3_9ACTN</name>